<dbReference type="PANTHER" id="PTHR31624:SF4">
    <property type="entry name" value="CHROMOSOME 16 OPEN READING FRAME 72"/>
    <property type="match status" value="1"/>
</dbReference>
<reference evidence="4 5" key="1">
    <citation type="submission" date="2020-04" db="EMBL/GenBank/DDBJ databases">
        <authorList>
            <person name="Alioto T."/>
            <person name="Alioto T."/>
            <person name="Gomez Garrido J."/>
        </authorList>
    </citation>
    <scope>NUCLEOTIDE SEQUENCE [LARGE SCALE GENOMIC DNA]</scope>
</reference>
<keyword evidence="2" id="KW-0539">Nucleus</keyword>
<dbReference type="InterPro" id="IPR029196">
    <property type="entry name" value="HAPSTR1-like"/>
</dbReference>
<protein>
    <submittedName>
        <fullName evidence="4">Uncharacterized protein</fullName>
    </submittedName>
</protein>
<dbReference type="PANTHER" id="PTHR31624">
    <property type="entry name" value="UPF0472 PROTEIN C16ORF72"/>
    <property type="match status" value="1"/>
</dbReference>
<dbReference type="AlphaFoldDB" id="A0A8S1C512"/>
<name>A0A8S1C512_9INSE</name>
<feature type="region of interest" description="Disordered" evidence="3">
    <location>
        <begin position="202"/>
        <end position="225"/>
    </location>
</feature>
<dbReference type="InterPro" id="IPR040308">
    <property type="entry name" value="HAPR1"/>
</dbReference>
<dbReference type="GO" id="GO:0005634">
    <property type="term" value="C:nucleus"/>
    <property type="evidence" value="ECO:0007669"/>
    <property type="project" value="UniProtKB-SubCell"/>
</dbReference>
<evidence type="ECO:0000256" key="3">
    <source>
        <dbReference type="SAM" id="MobiDB-lite"/>
    </source>
</evidence>
<feature type="region of interest" description="Disordered" evidence="3">
    <location>
        <begin position="134"/>
        <end position="163"/>
    </location>
</feature>
<evidence type="ECO:0000313" key="4">
    <source>
        <dbReference type="EMBL" id="CAB3364182.1"/>
    </source>
</evidence>
<keyword evidence="5" id="KW-1185">Reference proteome</keyword>
<dbReference type="Pfam" id="PF15251">
    <property type="entry name" value="TAPR1-like"/>
    <property type="match status" value="1"/>
</dbReference>
<dbReference type="Proteomes" id="UP000494165">
    <property type="component" value="Unassembled WGS sequence"/>
</dbReference>
<evidence type="ECO:0000256" key="2">
    <source>
        <dbReference type="ARBA" id="ARBA00023242"/>
    </source>
</evidence>
<gene>
    <name evidence="4" type="ORF">CLODIP_2_CD14532</name>
</gene>
<comment type="subcellular location">
    <subcellularLocation>
        <location evidence="1">Nucleus</location>
    </subcellularLocation>
</comment>
<evidence type="ECO:0000256" key="1">
    <source>
        <dbReference type="ARBA" id="ARBA00004123"/>
    </source>
</evidence>
<accession>A0A8S1C512</accession>
<proteinExistence type="predicted"/>
<comment type="caution">
    <text evidence="4">The sequence shown here is derived from an EMBL/GenBank/DDBJ whole genome shotgun (WGS) entry which is preliminary data.</text>
</comment>
<dbReference type="OrthoDB" id="5823474at2759"/>
<evidence type="ECO:0000313" key="5">
    <source>
        <dbReference type="Proteomes" id="UP000494165"/>
    </source>
</evidence>
<organism evidence="4 5">
    <name type="scientific">Cloeon dipterum</name>
    <dbReference type="NCBI Taxonomy" id="197152"/>
    <lineage>
        <taxon>Eukaryota</taxon>
        <taxon>Metazoa</taxon>
        <taxon>Ecdysozoa</taxon>
        <taxon>Arthropoda</taxon>
        <taxon>Hexapoda</taxon>
        <taxon>Insecta</taxon>
        <taxon>Pterygota</taxon>
        <taxon>Palaeoptera</taxon>
        <taxon>Ephemeroptera</taxon>
        <taxon>Pisciforma</taxon>
        <taxon>Baetidae</taxon>
        <taxon>Cloeon</taxon>
    </lineage>
</organism>
<dbReference type="EMBL" id="CADEPI010000015">
    <property type="protein sequence ID" value="CAB3364182.1"/>
    <property type="molecule type" value="Genomic_DNA"/>
</dbReference>
<sequence>MSDDKDEDQEGLKYLERQCSAQIEAQPDLEHQLSLEREAVTQRLWLGFHNSAAAIAHLYRERCHGSELWLPFQTAAGTVTALYKDSNECIRRLSDIGLQAGLQKRNKEVLSWASRRRHNIRREELIAYLAGRPLSRPHRSSPRSSPRPKILHEGQPVVPSPHEDNLNTFIEALSARRRPSPTQGLHELNSFISSEFARHCKRPAATSPSHDVNMDSPTHKRCRYM</sequence>